<protein>
    <submittedName>
        <fullName evidence="3">Phosphatidylinositide phosphatase SAC1</fullName>
    </submittedName>
</protein>
<sequence length="611" mass="70611">MIYQNLNLYITNGNFIIEPQTDKKSKKKLIIEKTSGKVSLGEYSHSVNSEKVVPILGIFGTVQINSGTALIAITEKEKIGDIYDTEVFKIKKVAIYPCSKNNSKLTEIQKNDDQIYLSMITEVFKQCNFYFSYTRDITLNAQVKIDHSLPIWATTDERFYWNYYMQKPIRDLAAKNPNSGFDEFILPVICGFCSIIPTEINDQKFIFAIISRRSRFRVGTRYNRRGIDDDGNVANYVETEQYISIKSSKEVFSYIQTRGSIPLYWQQIININYYPRLLIESNPNTKEAFKKHFDEQLQRYHGQIVINLIKSKGDELRICDEYTKQIEETYKGKITYVHFDLRKECSNMRWDRISFLVDKIKDELNKQGYYHKNINGEIVQTQSSVCRTNCMDCLDRTNVVQSYLARRILTIQLRESGILGPQQEIEEFKNFINMFNNVWTDNANAMSIQYSGTDALITDITRTGKRTAVGAMTDLKNAIVRYVKNNFKDGRRQDGFDFFLGNYVVDKNAPTPFVSSKSVKAKILPYAFLGSTSMFFFSLLSRKEFSSPALFEILVWFLLIVGTTQQIFSNGEEIVNKPLLIKPHNSNSSQQNEGETSNQSNVNKIKKDKEI</sequence>
<evidence type="ECO:0000313" key="3">
    <source>
        <dbReference type="EMBL" id="ORY80576.1"/>
    </source>
</evidence>
<accession>A0A1Y2FB59</accession>
<dbReference type="PANTHER" id="PTHR45662:SF2">
    <property type="entry name" value="PHOSPHATIDYLINOSITOL-3-PHOSPHATASE SAC1"/>
    <property type="match status" value="1"/>
</dbReference>
<comment type="caution">
    <text evidence="3">The sequence shown here is derived from an EMBL/GenBank/DDBJ whole genome shotgun (WGS) entry which is preliminary data.</text>
</comment>
<evidence type="ECO:0000313" key="4">
    <source>
        <dbReference type="Proteomes" id="UP000193920"/>
    </source>
</evidence>
<dbReference type="STRING" id="1754190.A0A1Y2FB59"/>
<keyword evidence="4" id="KW-1185">Reference proteome</keyword>
<dbReference type="Pfam" id="PF02383">
    <property type="entry name" value="Syja_N"/>
    <property type="match status" value="1"/>
</dbReference>
<feature type="domain" description="SAC" evidence="2">
    <location>
        <begin position="120"/>
        <end position="452"/>
    </location>
</feature>
<dbReference type="OrthoDB" id="405996at2759"/>
<dbReference type="PANTHER" id="PTHR45662">
    <property type="entry name" value="PHOSPHATIDYLINOSITIDE PHOSPHATASE SAC1"/>
    <property type="match status" value="1"/>
</dbReference>
<proteinExistence type="predicted"/>
<dbReference type="PROSITE" id="PS50275">
    <property type="entry name" value="SAC"/>
    <property type="match status" value="1"/>
</dbReference>
<name>A0A1Y2FB59_9FUNG</name>
<reference evidence="3 4" key="1">
    <citation type="submission" date="2016-08" db="EMBL/GenBank/DDBJ databases">
        <title>A Parts List for Fungal Cellulosomes Revealed by Comparative Genomics.</title>
        <authorList>
            <consortium name="DOE Joint Genome Institute"/>
            <person name="Haitjema C.H."/>
            <person name="Gilmore S.P."/>
            <person name="Henske J.K."/>
            <person name="Solomon K.V."/>
            <person name="De Groot R."/>
            <person name="Kuo A."/>
            <person name="Mondo S.J."/>
            <person name="Salamov A.A."/>
            <person name="Labutti K."/>
            <person name="Zhao Z."/>
            <person name="Chiniquy J."/>
            <person name="Barry K."/>
            <person name="Brewer H.M."/>
            <person name="Purvine S.O."/>
            <person name="Wright A.T."/>
            <person name="Boxma B."/>
            <person name="Van Alen T."/>
            <person name="Hackstein J.H."/>
            <person name="Baker S.E."/>
            <person name="Grigoriev I.V."/>
            <person name="O'Malley M.A."/>
        </authorList>
    </citation>
    <scope>NUCLEOTIDE SEQUENCE [LARGE SCALE GENOMIC DNA]</scope>
    <source>
        <strain evidence="3 4">G1</strain>
    </source>
</reference>
<feature type="compositionally biased region" description="Polar residues" evidence="1">
    <location>
        <begin position="584"/>
        <end position="603"/>
    </location>
</feature>
<dbReference type="GO" id="GO:0043812">
    <property type="term" value="F:phosphatidylinositol-4-phosphate phosphatase activity"/>
    <property type="evidence" value="ECO:0007669"/>
    <property type="project" value="TreeGrafter"/>
</dbReference>
<dbReference type="EMBL" id="MCOG01000012">
    <property type="protein sequence ID" value="ORY80576.1"/>
    <property type="molecule type" value="Genomic_DNA"/>
</dbReference>
<dbReference type="InterPro" id="IPR002013">
    <property type="entry name" value="SAC_dom"/>
</dbReference>
<evidence type="ECO:0000256" key="1">
    <source>
        <dbReference type="SAM" id="MobiDB-lite"/>
    </source>
</evidence>
<organism evidence="3 4">
    <name type="scientific">Neocallimastix californiae</name>
    <dbReference type="NCBI Taxonomy" id="1754190"/>
    <lineage>
        <taxon>Eukaryota</taxon>
        <taxon>Fungi</taxon>
        <taxon>Fungi incertae sedis</taxon>
        <taxon>Chytridiomycota</taxon>
        <taxon>Chytridiomycota incertae sedis</taxon>
        <taxon>Neocallimastigomycetes</taxon>
        <taxon>Neocallimastigales</taxon>
        <taxon>Neocallimastigaceae</taxon>
        <taxon>Neocallimastix</taxon>
    </lineage>
</organism>
<gene>
    <name evidence="3" type="ORF">LY90DRAFT_376051</name>
</gene>
<dbReference type="AlphaFoldDB" id="A0A1Y2FB59"/>
<dbReference type="GO" id="GO:0046856">
    <property type="term" value="P:phosphatidylinositol dephosphorylation"/>
    <property type="evidence" value="ECO:0007669"/>
    <property type="project" value="TreeGrafter"/>
</dbReference>
<evidence type="ECO:0000259" key="2">
    <source>
        <dbReference type="PROSITE" id="PS50275"/>
    </source>
</evidence>
<dbReference type="Proteomes" id="UP000193920">
    <property type="component" value="Unassembled WGS sequence"/>
</dbReference>
<feature type="region of interest" description="Disordered" evidence="1">
    <location>
        <begin position="582"/>
        <end position="611"/>
    </location>
</feature>
<dbReference type="GO" id="GO:0005783">
    <property type="term" value="C:endoplasmic reticulum"/>
    <property type="evidence" value="ECO:0007669"/>
    <property type="project" value="TreeGrafter"/>
</dbReference>